<evidence type="ECO:0000256" key="5">
    <source>
        <dbReference type="SAM" id="Phobius"/>
    </source>
</evidence>
<accession>A0A935Q0S9</accession>
<feature type="transmembrane region" description="Helical" evidence="5">
    <location>
        <begin position="43"/>
        <end position="68"/>
    </location>
</feature>
<reference evidence="7 8" key="1">
    <citation type="submission" date="2020-10" db="EMBL/GenBank/DDBJ databases">
        <title>Connecting structure to function with the recovery of over 1000 high-quality activated sludge metagenome-assembled genomes encoding full-length rRNA genes using long-read sequencing.</title>
        <authorList>
            <person name="Singleton C.M."/>
            <person name="Petriglieri F."/>
            <person name="Kristensen J.M."/>
            <person name="Kirkegaard R.H."/>
            <person name="Michaelsen T.Y."/>
            <person name="Andersen M.H."/>
            <person name="Karst S.M."/>
            <person name="Dueholm M.S."/>
            <person name="Nielsen P.H."/>
            <person name="Albertsen M."/>
        </authorList>
    </citation>
    <scope>NUCLEOTIDE SEQUENCE [LARGE SCALE GENOMIC DNA]</scope>
    <source>
        <strain evidence="7">EsbW_18-Q3-R4-48_BATAC.285</strain>
    </source>
</reference>
<dbReference type="GO" id="GO:0006865">
    <property type="term" value="P:amino acid transport"/>
    <property type="evidence" value="ECO:0007669"/>
    <property type="project" value="UniProtKB-KW"/>
</dbReference>
<dbReference type="EMBL" id="JADJMH010000014">
    <property type="protein sequence ID" value="MBK7675917.1"/>
    <property type="molecule type" value="Genomic_DNA"/>
</dbReference>
<evidence type="ECO:0000313" key="8">
    <source>
        <dbReference type="Proteomes" id="UP000697998"/>
    </source>
</evidence>
<comment type="similarity">
    <text evidence="1">Belongs to the leucine-binding protein family.</text>
</comment>
<keyword evidence="3" id="KW-0732">Signal</keyword>
<name>A0A935Q0S9_9PROT</name>
<evidence type="ECO:0000256" key="3">
    <source>
        <dbReference type="ARBA" id="ARBA00022729"/>
    </source>
</evidence>
<keyword evidence="5" id="KW-0472">Membrane</keyword>
<dbReference type="Pfam" id="PF13458">
    <property type="entry name" value="Peripla_BP_6"/>
    <property type="match status" value="1"/>
</dbReference>
<protein>
    <submittedName>
        <fullName evidence="7">ABC transporter substrate-binding protein</fullName>
    </submittedName>
</protein>
<proteinExistence type="inferred from homology"/>
<dbReference type="InterPro" id="IPR028082">
    <property type="entry name" value="Peripla_BP_I"/>
</dbReference>
<comment type="caution">
    <text evidence="7">The sequence shown here is derived from an EMBL/GenBank/DDBJ whole genome shotgun (WGS) entry which is preliminary data.</text>
</comment>
<organism evidence="7 8">
    <name type="scientific">Candidatus Accumulibacter proximus</name>
    <dbReference type="NCBI Taxonomy" id="2954385"/>
    <lineage>
        <taxon>Bacteria</taxon>
        <taxon>Pseudomonadati</taxon>
        <taxon>Pseudomonadota</taxon>
        <taxon>Betaproteobacteria</taxon>
        <taxon>Candidatus Accumulibacter</taxon>
    </lineage>
</organism>
<sequence length="422" mass="45460">MLSGGRLGRRAVMTSVLAYTRPRWRSVPAATARLDDLLPEVRMLLPITIAVIRVPPIWLLMVTILITLGTGLIACSPPEPLRIGFLGGLSGRVADLGIGGRNGAILAVEMRNQQGGIKGRRIDLIAEDDQQDAEVARRAVTRLLARQVKVIIGPMTSAMAMVVLPQINAAGIPLIAPTVTTNALTGIDDQFFRVVAPTATHVFKSAEHHFVAHGLRRVTLVCDLRNKAYSESWAGDFRRAFEAMGGSIIAELGFDSSDSLATLATKVLADKPDGVMIIANSVDTGLLVQQIRMRNASVHLGTAEWAATERLLELGGKAVEGLIVAQYVDRESKAAAYLSFRHAYRERFAQEPGFAGLTAFDATNVALDALASQSSGQTLKEAILVHGEYAGAQSPIRFDGNGDTLRDTFLSVIRDGEFRSLR</sequence>
<dbReference type="PRINTS" id="PR00337">
    <property type="entry name" value="LEUILEVALBP"/>
</dbReference>
<dbReference type="PANTHER" id="PTHR30483:SF6">
    <property type="entry name" value="PERIPLASMIC BINDING PROTEIN OF ABC TRANSPORTER FOR NATURAL AMINO ACIDS"/>
    <property type="match status" value="1"/>
</dbReference>
<keyword evidence="4" id="KW-0029">Amino-acid transport</keyword>
<evidence type="ECO:0000259" key="6">
    <source>
        <dbReference type="Pfam" id="PF13458"/>
    </source>
</evidence>
<dbReference type="InterPro" id="IPR000709">
    <property type="entry name" value="Leu_Ile_Val-bd"/>
</dbReference>
<dbReference type="InterPro" id="IPR051010">
    <property type="entry name" value="BCAA_transport"/>
</dbReference>
<dbReference type="Proteomes" id="UP000697998">
    <property type="component" value="Unassembled WGS sequence"/>
</dbReference>
<keyword evidence="5" id="KW-1133">Transmembrane helix</keyword>
<keyword evidence="2" id="KW-0813">Transport</keyword>
<dbReference type="CDD" id="cd19983">
    <property type="entry name" value="PBP1_ABC_HAAT-like"/>
    <property type="match status" value="1"/>
</dbReference>
<dbReference type="Gene3D" id="3.40.50.2300">
    <property type="match status" value="2"/>
</dbReference>
<dbReference type="SUPFAM" id="SSF53822">
    <property type="entry name" value="Periplasmic binding protein-like I"/>
    <property type="match status" value="1"/>
</dbReference>
<evidence type="ECO:0000256" key="1">
    <source>
        <dbReference type="ARBA" id="ARBA00010062"/>
    </source>
</evidence>
<dbReference type="AlphaFoldDB" id="A0A935Q0S9"/>
<dbReference type="InterPro" id="IPR028081">
    <property type="entry name" value="Leu-bd"/>
</dbReference>
<evidence type="ECO:0000256" key="2">
    <source>
        <dbReference type="ARBA" id="ARBA00022448"/>
    </source>
</evidence>
<evidence type="ECO:0000256" key="4">
    <source>
        <dbReference type="ARBA" id="ARBA00022970"/>
    </source>
</evidence>
<keyword evidence="5" id="KW-0812">Transmembrane</keyword>
<feature type="domain" description="Leucine-binding protein" evidence="6">
    <location>
        <begin position="80"/>
        <end position="383"/>
    </location>
</feature>
<gene>
    <name evidence="7" type="ORF">IPJ27_14840</name>
</gene>
<dbReference type="PANTHER" id="PTHR30483">
    <property type="entry name" value="LEUCINE-SPECIFIC-BINDING PROTEIN"/>
    <property type="match status" value="1"/>
</dbReference>
<evidence type="ECO:0000313" key="7">
    <source>
        <dbReference type="EMBL" id="MBK7675917.1"/>
    </source>
</evidence>